<evidence type="ECO:0000313" key="2">
    <source>
        <dbReference type="EMBL" id="BCG47315.1"/>
    </source>
</evidence>
<dbReference type="EMBL" id="AP023213">
    <property type="protein sequence ID" value="BCG47315.1"/>
    <property type="molecule type" value="Genomic_DNA"/>
</dbReference>
<dbReference type="Pfam" id="PF07143">
    <property type="entry name" value="CrtC"/>
    <property type="match status" value="1"/>
</dbReference>
<name>A0A6S6M7F9_9BACT</name>
<evidence type="ECO:0000259" key="1">
    <source>
        <dbReference type="Pfam" id="PF07143"/>
    </source>
</evidence>
<dbReference type="SUPFAM" id="SSF159245">
    <property type="entry name" value="AttH-like"/>
    <property type="match status" value="1"/>
</dbReference>
<feature type="domain" description="AttH" evidence="1">
    <location>
        <begin position="73"/>
        <end position="246"/>
    </location>
</feature>
<gene>
    <name evidence="2" type="ORF">GEOBRER4_n2144</name>
</gene>
<keyword evidence="3" id="KW-1185">Reference proteome</keyword>
<dbReference type="KEGG" id="gbn:GEOBRER4_20650"/>
<evidence type="ECO:0000313" key="3">
    <source>
        <dbReference type="Proteomes" id="UP000515472"/>
    </source>
</evidence>
<dbReference type="PANTHER" id="PTHR38591:SF1">
    <property type="entry name" value="BLL1000 PROTEIN"/>
    <property type="match status" value="1"/>
</dbReference>
<reference evidence="2 3" key="1">
    <citation type="submission" date="2020-06" db="EMBL/GenBank/DDBJ databases">
        <title>Interaction of electrochemicaly active bacteria, Geobacter bremensis R4 on different carbon anode.</title>
        <authorList>
            <person name="Meng L."/>
            <person name="Yoshida N."/>
        </authorList>
    </citation>
    <scope>NUCLEOTIDE SEQUENCE [LARGE SCALE GENOMIC DNA]</scope>
    <source>
        <strain evidence="2 3">R4</strain>
    </source>
</reference>
<dbReference type="Proteomes" id="UP000515472">
    <property type="component" value="Chromosome"/>
</dbReference>
<dbReference type="InterPro" id="IPR023374">
    <property type="entry name" value="AttH-like_dom_sf"/>
</dbReference>
<dbReference type="InterPro" id="IPR010791">
    <property type="entry name" value="AttH_dom"/>
</dbReference>
<proteinExistence type="predicted"/>
<organism evidence="2 3">
    <name type="scientific">Citrifermentans bremense</name>
    <dbReference type="NCBI Taxonomy" id="60035"/>
    <lineage>
        <taxon>Bacteria</taxon>
        <taxon>Pseudomonadati</taxon>
        <taxon>Thermodesulfobacteriota</taxon>
        <taxon>Desulfuromonadia</taxon>
        <taxon>Geobacterales</taxon>
        <taxon>Geobacteraceae</taxon>
        <taxon>Citrifermentans</taxon>
    </lineage>
</organism>
<dbReference type="RefSeq" id="WP_185242243.1">
    <property type="nucleotide sequence ID" value="NZ_AP023213.1"/>
</dbReference>
<protein>
    <submittedName>
        <fullName evidence="2">AttH component of AttEFGH ABC transport system</fullName>
    </submittedName>
</protein>
<dbReference type="AlphaFoldDB" id="A0A6S6M7F9"/>
<accession>A0A6S6M7F9</accession>
<sequence>MRRLHLVLASFLIALSVLGYLYFRKGSAPEAEKTYSLNEALGGSAAEGFKRAEAPRRFSFPADHGPHDGFRNEWWYFTGNLTAAGGRRFGYQLTFFRSALTPHPAKRESAWGTNEVFMAHFAVTDVEGKRFRFAERFSRAALGLAAAGGSPLAVRLEEWSAQETAAQPWSVKLAAAQGDLAIDLDLSSVKPVILNGEGGLSRKSGASGNASYYYSIPRLATSGTVRVGGDAFKVSGVSWLDREWSTSALDKDQAGWDWFALHLADGRDIMYYQLRRRDGSSDPFSAGTFVEANGSSRHLKREEVQLGPMGRWTSPKSGASYPSGWRMRIPSQGIDIEVAPLLADQELAAGFSYWEGAVEVRGSTGGYGYLEMTGY</sequence>
<dbReference type="Gene3D" id="2.40.370.10">
    <property type="entry name" value="AttH-like domain"/>
    <property type="match status" value="2"/>
</dbReference>
<dbReference type="Pfam" id="PF17186">
    <property type="entry name" value="Lipocalin_9"/>
    <property type="match status" value="1"/>
</dbReference>
<dbReference type="PANTHER" id="PTHR38591">
    <property type="entry name" value="HYDROLASE"/>
    <property type="match status" value="1"/>
</dbReference>